<evidence type="ECO:0000313" key="1">
    <source>
        <dbReference type="EMBL" id="PWN52432.1"/>
    </source>
</evidence>
<sequence length="348" mass="37060">HAGHSHGPSAEYGCGLAPLEAYDLPLHIGALFILLVASTIGTFVPIFLQPAAKAGEEGSKPSSPLKRCVEYAFFICRHFGTGVILSTAFIHLLSHAFIYFSNECIGELAFESTSPAIAMGAVWLVFVIDFFLLRSIRNKANAEVPEAQRVARDGKISGSDSGLEDDEEQVVARQSDSDAERVRAQAKVQTWDVFALEAGIIFHSILIGVTLGASSGSGWVALLIAITFHQFFEGLALGSRIALLPRAFTSLLKKFVMGLGYSITTPLGIGIGIGVRQTFNSNDRPTLLVLGIFHSLSAGILLYTALVELIAGDFIHGKGLRNASTARCLAAIASLTVGAALMSILGKW</sequence>
<organism evidence="1 2">
    <name type="scientific">Violaceomyces palustris</name>
    <dbReference type="NCBI Taxonomy" id="1673888"/>
    <lineage>
        <taxon>Eukaryota</taxon>
        <taxon>Fungi</taxon>
        <taxon>Dikarya</taxon>
        <taxon>Basidiomycota</taxon>
        <taxon>Ustilaginomycotina</taxon>
        <taxon>Ustilaginomycetes</taxon>
        <taxon>Violaceomycetales</taxon>
        <taxon>Violaceomycetaceae</taxon>
        <taxon>Violaceomyces</taxon>
    </lineage>
</organism>
<protein>
    <submittedName>
        <fullName evidence="1">Zinc/iron permease</fullName>
    </submittedName>
</protein>
<feature type="non-terminal residue" evidence="1">
    <location>
        <position position="348"/>
    </location>
</feature>
<dbReference type="EMBL" id="KZ819777">
    <property type="protein sequence ID" value="PWN52432.1"/>
    <property type="molecule type" value="Genomic_DNA"/>
</dbReference>
<keyword evidence="2" id="KW-1185">Reference proteome</keyword>
<evidence type="ECO:0000313" key="2">
    <source>
        <dbReference type="Proteomes" id="UP000245626"/>
    </source>
</evidence>
<accession>A0ACD0P344</accession>
<gene>
    <name evidence="1" type="ORF">IE53DRAFT_307820</name>
</gene>
<proteinExistence type="predicted"/>
<feature type="non-terminal residue" evidence="1">
    <location>
        <position position="1"/>
    </location>
</feature>
<dbReference type="Proteomes" id="UP000245626">
    <property type="component" value="Unassembled WGS sequence"/>
</dbReference>
<reference evidence="1 2" key="1">
    <citation type="journal article" date="2018" name="Mol. Biol. Evol.">
        <title>Broad Genomic Sampling Reveals a Smut Pathogenic Ancestry of the Fungal Clade Ustilaginomycotina.</title>
        <authorList>
            <person name="Kijpornyongpan T."/>
            <person name="Mondo S.J."/>
            <person name="Barry K."/>
            <person name="Sandor L."/>
            <person name="Lee J."/>
            <person name="Lipzen A."/>
            <person name="Pangilinan J."/>
            <person name="LaButti K."/>
            <person name="Hainaut M."/>
            <person name="Henrissat B."/>
            <person name="Grigoriev I.V."/>
            <person name="Spatafora J.W."/>
            <person name="Aime M.C."/>
        </authorList>
    </citation>
    <scope>NUCLEOTIDE SEQUENCE [LARGE SCALE GENOMIC DNA]</scope>
    <source>
        <strain evidence="1 2">SA 807</strain>
    </source>
</reference>
<name>A0ACD0P344_9BASI</name>